<dbReference type="Proteomes" id="UP001055811">
    <property type="component" value="Linkage Group LG02"/>
</dbReference>
<proteinExistence type="predicted"/>
<keyword evidence="2" id="KW-1185">Reference proteome</keyword>
<gene>
    <name evidence="1" type="ORF">L2E82_11221</name>
</gene>
<reference evidence="2" key="1">
    <citation type="journal article" date="2022" name="Mol. Ecol. Resour.">
        <title>The genomes of chicory, endive, great burdock and yacon provide insights into Asteraceae palaeo-polyploidization history and plant inulin production.</title>
        <authorList>
            <person name="Fan W."/>
            <person name="Wang S."/>
            <person name="Wang H."/>
            <person name="Wang A."/>
            <person name="Jiang F."/>
            <person name="Liu H."/>
            <person name="Zhao H."/>
            <person name="Xu D."/>
            <person name="Zhang Y."/>
        </authorList>
    </citation>
    <scope>NUCLEOTIDE SEQUENCE [LARGE SCALE GENOMIC DNA]</scope>
    <source>
        <strain evidence="2">cv. Punajuju</strain>
    </source>
</reference>
<evidence type="ECO:0000313" key="2">
    <source>
        <dbReference type="Proteomes" id="UP001055811"/>
    </source>
</evidence>
<protein>
    <submittedName>
        <fullName evidence="1">Uncharacterized protein</fullName>
    </submittedName>
</protein>
<sequence length="212" mass="23675">MSDHVASDAGGLTAMEEVEKLGFLTKDGASSYDGNHQDWQMHKSLSSNSEAQDGDKKECRICHEDDFVENLEAPCANNGDFDADGSSKLHSEMVQREKKHHLSLLFFLAALPGWLYTLTIGSPNNTRRQFISNLVMKLICSDSDGWDEEVFIRSRLFPAVEPQRIFGINPYDGLTPGDHVKAVIILAILLIVRQSYLLINLDYHLTFADSAT</sequence>
<accession>A0ACB9GEP5</accession>
<reference evidence="1 2" key="2">
    <citation type="journal article" date="2022" name="Mol. Ecol. Resour.">
        <title>The genomes of chicory, endive, great burdock and yacon provide insights into Asteraceae paleo-polyploidization history and plant inulin production.</title>
        <authorList>
            <person name="Fan W."/>
            <person name="Wang S."/>
            <person name="Wang H."/>
            <person name="Wang A."/>
            <person name="Jiang F."/>
            <person name="Liu H."/>
            <person name="Zhao H."/>
            <person name="Xu D."/>
            <person name="Zhang Y."/>
        </authorList>
    </citation>
    <scope>NUCLEOTIDE SEQUENCE [LARGE SCALE GENOMIC DNA]</scope>
    <source>
        <strain evidence="2">cv. Punajuju</strain>
        <tissue evidence="1">Leaves</tissue>
    </source>
</reference>
<evidence type="ECO:0000313" key="1">
    <source>
        <dbReference type="EMBL" id="KAI3781212.1"/>
    </source>
</evidence>
<comment type="caution">
    <text evidence="1">The sequence shown here is derived from an EMBL/GenBank/DDBJ whole genome shotgun (WGS) entry which is preliminary data.</text>
</comment>
<organism evidence="1 2">
    <name type="scientific">Cichorium intybus</name>
    <name type="common">Chicory</name>
    <dbReference type="NCBI Taxonomy" id="13427"/>
    <lineage>
        <taxon>Eukaryota</taxon>
        <taxon>Viridiplantae</taxon>
        <taxon>Streptophyta</taxon>
        <taxon>Embryophyta</taxon>
        <taxon>Tracheophyta</taxon>
        <taxon>Spermatophyta</taxon>
        <taxon>Magnoliopsida</taxon>
        <taxon>eudicotyledons</taxon>
        <taxon>Gunneridae</taxon>
        <taxon>Pentapetalae</taxon>
        <taxon>asterids</taxon>
        <taxon>campanulids</taxon>
        <taxon>Asterales</taxon>
        <taxon>Asteraceae</taxon>
        <taxon>Cichorioideae</taxon>
        <taxon>Cichorieae</taxon>
        <taxon>Cichoriinae</taxon>
        <taxon>Cichorium</taxon>
    </lineage>
</organism>
<dbReference type="EMBL" id="CM042010">
    <property type="protein sequence ID" value="KAI3781212.1"/>
    <property type="molecule type" value="Genomic_DNA"/>
</dbReference>
<name>A0ACB9GEP5_CICIN</name>